<dbReference type="Pfam" id="PF07687">
    <property type="entry name" value="M20_dimer"/>
    <property type="match status" value="1"/>
</dbReference>
<feature type="binding site" evidence="1">
    <location>
        <position position="144"/>
    </location>
    <ligand>
        <name>Mn(2+)</name>
        <dbReference type="ChEBI" id="CHEBI:29035"/>
        <label>2</label>
    </ligand>
</feature>
<reference evidence="4" key="1">
    <citation type="submission" date="2012-11" db="EMBL/GenBank/DDBJ databases">
        <authorList>
            <person name="Becker E.A."/>
            <person name="Seitzer P."/>
            <person name="Tritt A."/>
            <person name="Larsen D."/>
            <person name="Yao A."/>
            <person name="Wu D."/>
            <person name="Darling A."/>
            <person name="Eisen J.A."/>
            <person name="Facciotti M.T."/>
        </authorList>
    </citation>
    <scope>NUCLEOTIDE SEQUENCE [LARGE SCALE GENOMIC DNA]</scope>
    <source>
        <strain evidence="4">ATCC 29605 / DSM 3757 / JCM 8879 / NBRC 14742 / NCIMB 2012 / VKM B-1768 / DS2</strain>
    </source>
</reference>
<feature type="binding site" evidence="1">
    <location>
        <position position="396"/>
    </location>
    <ligand>
        <name>Mn(2+)</name>
        <dbReference type="ChEBI" id="CHEBI:29035"/>
        <label>2</label>
    </ligand>
</feature>
<dbReference type="GO" id="GO:0071713">
    <property type="term" value="F:para-aminobenzoyl-glutamate hydrolase activity"/>
    <property type="evidence" value="ECO:0007669"/>
    <property type="project" value="TreeGrafter"/>
</dbReference>
<dbReference type="OrthoDB" id="247417at2157"/>
<feature type="domain" description="Peptidase M20 dimerisation" evidence="2">
    <location>
        <begin position="219"/>
        <end position="315"/>
    </location>
</feature>
<evidence type="ECO:0000259" key="2">
    <source>
        <dbReference type="Pfam" id="PF07687"/>
    </source>
</evidence>
<dbReference type="SUPFAM" id="SSF53187">
    <property type="entry name" value="Zn-dependent exopeptidases"/>
    <property type="match status" value="1"/>
</dbReference>
<proteinExistence type="predicted"/>
<dbReference type="InterPro" id="IPR052030">
    <property type="entry name" value="Peptidase_M20/M20A_hydrolases"/>
</dbReference>
<feature type="binding site" evidence="1">
    <location>
        <position position="142"/>
    </location>
    <ligand>
        <name>Mn(2+)</name>
        <dbReference type="ChEBI" id="CHEBI:29035"/>
        <label>2</label>
    </ligand>
</feature>
<dbReference type="InterPro" id="IPR017439">
    <property type="entry name" value="Amidohydrolase"/>
</dbReference>
<dbReference type="PIRSF" id="PIRSF005962">
    <property type="entry name" value="Pept_M20D_amidohydro"/>
    <property type="match status" value="1"/>
</dbReference>
<evidence type="ECO:0000313" key="4">
    <source>
        <dbReference type="Proteomes" id="UP000011532"/>
    </source>
</evidence>
<dbReference type="GeneID" id="8919230"/>
<protein>
    <submittedName>
        <fullName evidence="3">Amidohydrolase</fullName>
    </submittedName>
</protein>
<dbReference type="Proteomes" id="UP000011532">
    <property type="component" value="Unassembled WGS sequence"/>
</dbReference>
<evidence type="ECO:0000313" key="3">
    <source>
        <dbReference type="EMBL" id="ELY36946.1"/>
    </source>
</evidence>
<dbReference type="AlphaFoldDB" id="A0A384L390"/>
<accession>A0A384L390</accession>
<dbReference type="Pfam" id="PF01546">
    <property type="entry name" value="Peptidase_M20"/>
    <property type="match status" value="1"/>
</dbReference>
<dbReference type="Gene3D" id="3.40.630.10">
    <property type="entry name" value="Zn peptidases"/>
    <property type="match status" value="2"/>
</dbReference>
<dbReference type="InterPro" id="IPR036264">
    <property type="entry name" value="Bact_exopeptidase_dim_dom"/>
</dbReference>
<comment type="cofactor">
    <cofactor evidence="1">
        <name>Mn(2+)</name>
        <dbReference type="ChEBI" id="CHEBI:29035"/>
    </cofactor>
    <text evidence="1">The Mn(2+) ion enhances activity.</text>
</comment>
<reference evidence="3 4" key="2">
    <citation type="journal article" date="2014" name="PLoS Genet.">
        <title>Phylogenetically driven sequencing of extremely halophilic archaea reveals strategies for static and dynamic osmo-response.</title>
        <authorList>
            <person name="Becker E.A."/>
            <person name="Seitzer P.M."/>
            <person name="Tritt A."/>
            <person name="Larsen D."/>
            <person name="Krusor M."/>
            <person name="Yao A.I."/>
            <person name="Wu D."/>
            <person name="Madern D."/>
            <person name="Eisen J.A."/>
            <person name="Darling A.E."/>
            <person name="Facciotti M.T."/>
        </authorList>
    </citation>
    <scope>NUCLEOTIDE SEQUENCE [LARGE SCALE GENOMIC DNA]</scope>
    <source>
        <strain evidence="4">ATCC 29605 / DSM 3757 / JCM 8879 / NBRC 14742 / NCIMB 2012 / VKM B-1768 / DS2</strain>
    </source>
</reference>
<gene>
    <name evidence="3" type="ORF">C498_02330</name>
</gene>
<evidence type="ECO:0000256" key="1">
    <source>
        <dbReference type="PIRSR" id="PIRSR005962-1"/>
    </source>
</evidence>
<dbReference type="InterPro" id="IPR011650">
    <property type="entry name" value="Peptidase_M20_dimer"/>
</dbReference>
<dbReference type="GO" id="GO:0005737">
    <property type="term" value="C:cytoplasm"/>
    <property type="evidence" value="ECO:0007669"/>
    <property type="project" value="TreeGrafter"/>
</dbReference>
<dbReference type="NCBIfam" id="TIGR01891">
    <property type="entry name" value="amidohydrolases"/>
    <property type="match status" value="1"/>
</dbReference>
<dbReference type="PANTHER" id="PTHR30575">
    <property type="entry name" value="PEPTIDASE M20"/>
    <property type="match status" value="1"/>
</dbReference>
<comment type="caution">
    <text evidence="3">The sequence shown here is derived from an EMBL/GenBank/DDBJ whole genome shotgun (WGS) entry which is preliminary data.</text>
</comment>
<feature type="binding site" evidence="1">
    <location>
        <position position="200"/>
    </location>
    <ligand>
        <name>Mn(2+)</name>
        <dbReference type="ChEBI" id="CHEBI:29035"/>
        <label>2</label>
    </ligand>
</feature>
<keyword evidence="1" id="KW-0479">Metal-binding</keyword>
<feature type="binding site" evidence="1">
    <location>
        <position position="176"/>
    </location>
    <ligand>
        <name>Mn(2+)</name>
        <dbReference type="ChEBI" id="CHEBI:29035"/>
        <label>2</label>
    </ligand>
</feature>
<dbReference type="InterPro" id="IPR002933">
    <property type="entry name" value="Peptidase_M20"/>
</dbReference>
<dbReference type="SUPFAM" id="SSF55031">
    <property type="entry name" value="Bacterial exopeptidase dimerisation domain"/>
    <property type="match status" value="1"/>
</dbReference>
<dbReference type="PANTHER" id="PTHR30575:SF3">
    <property type="entry name" value="PEPTIDASE M20 DIMERISATION DOMAIN-CONTAINING PROTEIN"/>
    <property type="match status" value="1"/>
</dbReference>
<dbReference type="GO" id="GO:0046872">
    <property type="term" value="F:metal ion binding"/>
    <property type="evidence" value="ECO:0007669"/>
    <property type="project" value="UniProtKB-KW"/>
</dbReference>
<keyword evidence="1" id="KW-0464">Manganese</keyword>
<organism evidence="3 4">
    <name type="scientific">Haloferax volcanii (strain ATCC 29605 / DSM 3757 / JCM 8879 / NBRC 14742 / NCIMB 2012 / VKM B-1768 / DS2)</name>
    <name type="common">Halobacterium volcanii</name>
    <dbReference type="NCBI Taxonomy" id="309800"/>
    <lineage>
        <taxon>Archaea</taxon>
        <taxon>Methanobacteriati</taxon>
        <taxon>Methanobacteriota</taxon>
        <taxon>Stenosarchaea group</taxon>
        <taxon>Halobacteria</taxon>
        <taxon>Halobacteriales</taxon>
        <taxon>Haloferacaceae</taxon>
        <taxon>Haloferax</taxon>
    </lineage>
</organism>
<dbReference type="EMBL" id="AOHU01000021">
    <property type="protein sequence ID" value="ELY36946.1"/>
    <property type="molecule type" value="Genomic_DNA"/>
</dbReference>
<name>A0A384L390_HALVD</name>
<keyword evidence="3" id="KW-0378">Hydrolase</keyword>
<sequence>MADAVRARLAELRRDLHRHPEPGWCEFRTTARLVEELRAVGVDELAVGADAYDPADRMAVPSDDRLDEWYERALDRGTDPELLEPLRGGTTGCVAVLDRGEGPTVGLRVDIDGLFIEESDDAGHDPAAEGFRSETGETMHACGHDTHMTWGLATLEAVKESDFSGRLAVFFQPAEEVSGGGAPMAKSEYAAGIDYFFAVHVGLDHPTGEVVAGIEKPLAMCHIDAEIEGTTAHAGKAPEAGANAIHALGTAIESVYGIPRHSDGMTRVNVGRVEGGTASNVIADEVEAVAEARGETTELMEYAKSELRRRFEKAAELHGCEATVDVVSESPRADSDPELVEAVADAAETVESVDRVVQTADFGASEDATFLMERVQRDGGLACYSIVGTDHPTSHHTATFDVDERSLETGVDVLTRSILSVAGFESAPTVGARANR</sequence>
<dbReference type="GO" id="GO:0046657">
    <property type="term" value="P:folic acid catabolic process"/>
    <property type="evidence" value="ECO:0007669"/>
    <property type="project" value="TreeGrafter"/>
</dbReference>
<dbReference type="GO" id="GO:0016805">
    <property type="term" value="F:dipeptidase activity"/>
    <property type="evidence" value="ECO:0007669"/>
    <property type="project" value="TreeGrafter"/>
</dbReference>
<dbReference type="RefSeq" id="WP_004041275.1">
    <property type="nucleotide sequence ID" value="NC_013964.1"/>
</dbReference>